<accession>A0AAU0UMI9</accession>
<evidence type="ECO:0000313" key="3">
    <source>
        <dbReference type="Proteomes" id="UP001329915"/>
    </source>
</evidence>
<feature type="region of interest" description="Disordered" evidence="1">
    <location>
        <begin position="1"/>
        <end position="41"/>
    </location>
</feature>
<dbReference type="RefSeq" id="WP_366924423.1">
    <property type="nucleotide sequence ID" value="NZ_CP121694.1"/>
</dbReference>
<reference evidence="2 3" key="1">
    <citation type="submission" date="2023-04" db="EMBL/GenBank/DDBJ databases">
        <authorList>
            <person name="Hsu D."/>
        </authorList>
    </citation>
    <scope>NUCLEOTIDE SEQUENCE [LARGE SCALE GENOMIC DNA]</scope>
    <source>
        <strain evidence="2 3">MK1</strain>
    </source>
</reference>
<keyword evidence="3" id="KW-1185">Reference proteome</keyword>
<sequence>MDDNKRKRLEAQGIPGEELVPGSEEPVYTLHDGEEGPLSFDQNISQLSAGKREYIEEKERQHFKD</sequence>
<evidence type="ECO:0000313" key="2">
    <source>
        <dbReference type="EMBL" id="WRO21587.1"/>
    </source>
</evidence>
<evidence type="ECO:0000256" key="1">
    <source>
        <dbReference type="SAM" id="MobiDB-lite"/>
    </source>
</evidence>
<name>A0AAU0UMI9_9FIRM</name>
<gene>
    <name evidence="2" type="ORF">MFMK1_001397</name>
</gene>
<organism evidence="2 3">
    <name type="scientific">Metallumcola ferriviriculae</name>
    <dbReference type="NCBI Taxonomy" id="3039180"/>
    <lineage>
        <taxon>Bacteria</taxon>
        <taxon>Bacillati</taxon>
        <taxon>Bacillota</taxon>
        <taxon>Clostridia</taxon>
        <taxon>Neomoorellales</taxon>
        <taxon>Desulfitibacteraceae</taxon>
        <taxon>Metallumcola</taxon>
    </lineage>
</organism>
<dbReference type="AlphaFoldDB" id="A0AAU0UMI9"/>
<protein>
    <submittedName>
        <fullName evidence="2">Uncharacterized protein</fullName>
    </submittedName>
</protein>
<dbReference type="KEGG" id="dbc:MFMK1_001397"/>
<proteinExistence type="predicted"/>
<dbReference type="Proteomes" id="UP001329915">
    <property type="component" value="Chromosome"/>
</dbReference>
<dbReference type="EMBL" id="CP121694">
    <property type="protein sequence ID" value="WRO21587.1"/>
    <property type="molecule type" value="Genomic_DNA"/>
</dbReference>